<reference evidence="2 3" key="1">
    <citation type="journal article" date="2018" name="ISME J.">
        <title>Endosymbiont genomes yield clues of tubeworm success.</title>
        <authorList>
            <person name="Li Y."/>
            <person name="Liles M.R."/>
            <person name="Halanych K.M."/>
        </authorList>
    </citation>
    <scope>NUCLEOTIDE SEQUENCE [LARGE SCALE GENOMIC DNA]</scope>
    <source>
        <strain evidence="2">A1462</strain>
    </source>
</reference>
<accession>A0A370DEN0</accession>
<feature type="transmembrane region" description="Helical" evidence="1">
    <location>
        <begin position="143"/>
        <end position="160"/>
    </location>
</feature>
<feature type="transmembrane region" description="Helical" evidence="1">
    <location>
        <begin position="427"/>
        <end position="449"/>
    </location>
</feature>
<evidence type="ECO:0000313" key="2">
    <source>
        <dbReference type="EMBL" id="RDH83369.1"/>
    </source>
</evidence>
<organism evidence="2 3">
    <name type="scientific">endosymbiont of Escarpia spicata</name>
    <dbReference type="NCBI Taxonomy" id="2200908"/>
    <lineage>
        <taxon>Bacteria</taxon>
        <taxon>Pseudomonadati</taxon>
        <taxon>Pseudomonadota</taxon>
        <taxon>Gammaproteobacteria</taxon>
        <taxon>sulfur-oxidizing symbionts</taxon>
    </lineage>
</organism>
<feature type="transmembrane region" description="Helical" evidence="1">
    <location>
        <begin position="217"/>
        <end position="238"/>
    </location>
</feature>
<gene>
    <name evidence="2" type="ORF">DIZ78_15360</name>
</gene>
<evidence type="ECO:0000256" key="1">
    <source>
        <dbReference type="SAM" id="Phobius"/>
    </source>
</evidence>
<feature type="transmembrane region" description="Helical" evidence="1">
    <location>
        <begin position="20"/>
        <end position="40"/>
    </location>
</feature>
<evidence type="ECO:0000313" key="3">
    <source>
        <dbReference type="Proteomes" id="UP000254771"/>
    </source>
</evidence>
<dbReference type="AlphaFoldDB" id="A0A370DEN0"/>
<dbReference type="EMBL" id="QFXE01000020">
    <property type="protein sequence ID" value="RDH83369.1"/>
    <property type="molecule type" value="Genomic_DNA"/>
</dbReference>
<keyword evidence="3" id="KW-1185">Reference proteome</keyword>
<keyword evidence="1" id="KW-1133">Transmembrane helix</keyword>
<proteinExistence type="predicted"/>
<dbReference type="Proteomes" id="UP000254771">
    <property type="component" value="Unassembled WGS sequence"/>
</dbReference>
<feature type="transmembrane region" description="Helical" evidence="1">
    <location>
        <begin position="120"/>
        <end position="137"/>
    </location>
</feature>
<evidence type="ECO:0008006" key="4">
    <source>
        <dbReference type="Google" id="ProtNLM"/>
    </source>
</evidence>
<sequence length="574" mass="66112">MMLQGQINQRKDLIHRTIFALLTASVVLFVSYYLFTPYYMTNDDISMRLNASGKYFAYDYGPNEYLLFINYLYGVVLKWLYSHYPTVHWYDLLFTVLNAIAMIVFMVVSQGRYHSYQIKLALFFFSLAFFPILFYQPQFTVTAVFLASSGLLVLAYLLAYTSGNRKWCYLGLVYFVVSVFIASLIRINSALLVMAFGMFLITSIAFRRYVGSTDNRILLSMIVSVLFLSAIVYAGVLANKDFYAKSPGHNVALKINKLRSGMQDNAIITLREGEREKIDSALSSATGDHWSLNDFLMFRSWMFANEEIFSLASIEKNNKIFFPIVSKKENLTESIKEVVAGLYRLHDQYYKYIIYLLVLAMVFSGGRLFNHSIYLLSAFALIFLIISFVIKIPPFRVYLGMYILMGGMVFVLKDYSSEEKGVLINTAARGLFIVLSMAMLIFGYVGNYIKSHNLERYIQDYDFVDDQHVYVFLAGLPSYTSLVLPFRSAKDLSSIKMVSIGWASKMPYVQDVLKEYGINNFEYSICTNDDVLISGSAERIERLVIFMREHYQKDVEILEYKKGEIFDLKRCTLK</sequence>
<feature type="transmembrane region" description="Helical" evidence="1">
    <location>
        <begin position="167"/>
        <end position="185"/>
    </location>
</feature>
<protein>
    <recommendedName>
        <fullName evidence="4">Glycosyltransferase RgtA/B/C/D-like domain-containing protein</fullName>
    </recommendedName>
</protein>
<keyword evidence="1" id="KW-0472">Membrane</keyword>
<feature type="transmembrane region" description="Helical" evidence="1">
    <location>
        <begin position="87"/>
        <end position="108"/>
    </location>
</feature>
<keyword evidence="1" id="KW-0812">Transmembrane</keyword>
<name>A0A370DEN0_9GAMM</name>
<feature type="transmembrane region" description="Helical" evidence="1">
    <location>
        <begin position="396"/>
        <end position="415"/>
    </location>
</feature>
<comment type="caution">
    <text evidence="2">The sequence shown here is derived from an EMBL/GenBank/DDBJ whole genome shotgun (WGS) entry which is preliminary data.</text>
</comment>
<feature type="transmembrane region" description="Helical" evidence="1">
    <location>
        <begin position="349"/>
        <end position="366"/>
    </location>
</feature>
<feature type="transmembrane region" description="Helical" evidence="1">
    <location>
        <begin position="373"/>
        <end position="390"/>
    </location>
</feature>